<comment type="similarity">
    <text evidence="2">Belongs to the type I cytokine receptor family. Type 4 subfamily.</text>
</comment>
<feature type="domain" description="Fibronectin type-III" evidence="14">
    <location>
        <begin position="105"/>
        <end position="203"/>
    </location>
</feature>
<comment type="subcellular location">
    <subcellularLocation>
        <location evidence="1">Membrane</location>
        <topology evidence="1">Single-pass type I membrane protein</topology>
    </subcellularLocation>
</comment>
<reference evidence="15" key="3">
    <citation type="submission" date="2025-09" db="UniProtKB">
        <authorList>
            <consortium name="Ensembl"/>
        </authorList>
    </citation>
    <scope>IDENTIFICATION</scope>
</reference>
<keyword evidence="9" id="KW-1015">Disulfide bond</keyword>
<dbReference type="Proteomes" id="UP000008672">
    <property type="component" value="Unassembled WGS sequence"/>
</dbReference>
<dbReference type="GeneTree" id="ENSGT00510000049182"/>
<organism evidence="15 16">
    <name type="scientific">Latimeria chalumnae</name>
    <name type="common">Coelacanth</name>
    <dbReference type="NCBI Taxonomy" id="7897"/>
    <lineage>
        <taxon>Eukaryota</taxon>
        <taxon>Metazoa</taxon>
        <taxon>Chordata</taxon>
        <taxon>Craniata</taxon>
        <taxon>Vertebrata</taxon>
        <taxon>Euteleostomi</taxon>
        <taxon>Coelacanthiformes</taxon>
        <taxon>Coelacanthidae</taxon>
        <taxon>Latimeria</taxon>
    </lineage>
</organism>
<dbReference type="InterPro" id="IPR003961">
    <property type="entry name" value="FN3_dom"/>
</dbReference>
<dbReference type="InterPro" id="IPR015319">
    <property type="entry name" value="IL-4_rcpt-alpha_N"/>
</dbReference>
<keyword evidence="16" id="KW-1185">Reference proteome</keyword>
<dbReference type="InterPro" id="IPR003531">
    <property type="entry name" value="Hempt_rcpt_S_F1_CS"/>
</dbReference>
<evidence type="ECO:0000256" key="8">
    <source>
        <dbReference type="ARBA" id="ARBA00023136"/>
    </source>
</evidence>
<evidence type="ECO:0000259" key="14">
    <source>
        <dbReference type="PROSITE" id="PS50853"/>
    </source>
</evidence>
<dbReference type="CDD" id="cd00063">
    <property type="entry name" value="FN3"/>
    <property type="match status" value="1"/>
</dbReference>
<evidence type="ECO:0000256" key="4">
    <source>
        <dbReference type="ARBA" id="ARBA00022553"/>
    </source>
</evidence>
<evidence type="ECO:0000256" key="11">
    <source>
        <dbReference type="ARBA" id="ARBA00023180"/>
    </source>
</evidence>
<evidence type="ECO:0000256" key="2">
    <source>
        <dbReference type="ARBA" id="ARBA00008280"/>
    </source>
</evidence>
<keyword evidence="11" id="KW-0325">Glycoprotein</keyword>
<dbReference type="GO" id="GO:0002532">
    <property type="term" value="P:production of molecular mediator involved in inflammatory response"/>
    <property type="evidence" value="ECO:0007669"/>
    <property type="project" value="InterPro"/>
</dbReference>
<dbReference type="EMBL" id="AFYH01231535">
    <property type="status" value="NOT_ANNOTATED_CDS"/>
    <property type="molecule type" value="Genomic_DNA"/>
</dbReference>
<dbReference type="STRING" id="7897.ENSLACP00000000499"/>
<dbReference type="GO" id="GO:0009897">
    <property type="term" value="C:external side of plasma membrane"/>
    <property type="evidence" value="ECO:0007669"/>
    <property type="project" value="TreeGrafter"/>
</dbReference>
<dbReference type="Gene3D" id="2.60.40.10">
    <property type="entry name" value="Immunoglobulins"/>
    <property type="match status" value="2"/>
</dbReference>
<keyword evidence="6" id="KW-0732">Signal</keyword>
<reference evidence="16" key="1">
    <citation type="submission" date="2011-08" db="EMBL/GenBank/DDBJ databases">
        <title>The draft genome of Latimeria chalumnae.</title>
        <authorList>
            <person name="Di Palma F."/>
            <person name="Alfoldi J."/>
            <person name="Johnson J."/>
            <person name="Berlin A."/>
            <person name="Gnerre S."/>
            <person name="Jaffe D."/>
            <person name="MacCallum I."/>
            <person name="Young S."/>
            <person name="Walker B.J."/>
            <person name="Lander E."/>
            <person name="Lindblad-Toh K."/>
        </authorList>
    </citation>
    <scope>NUCLEOTIDE SEQUENCE [LARGE SCALE GENOMIC DNA]</scope>
    <source>
        <strain evidence="16">Wild caught</strain>
    </source>
</reference>
<evidence type="ECO:0000256" key="1">
    <source>
        <dbReference type="ARBA" id="ARBA00004479"/>
    </source>
</evidence>
<proteinExistence type="inferred from homology"/>
<evidence type="ECO:0000256" key="12">
    <source>
        <dbReference type="ARBA" id="ARBA00025115"/>
    </source>
</evidence>
<name>H2ZSX8_LATCH</name>
<evidence type="ECO:0000256" key="9">
    <source>
        <dbReference type="ARBA" id="ARBA00023157"/>
    </source>
</evidence>
<dbReference type="EMBL" id="AFYH01231534">
    <property type="status" value="NOT_ANNOTATED_CDS"/>
    <property type="molecule type" value="Genomic_DNA"/>
</dbReference>
<dbReference type="Pfam" id="PF09238">
    <property type="entry name" value="IL4Ra_N"/>
    <property type="match status" value="1"/>
</dbReference>
<evidence type="ECO:0000256" key="13">
    <source>
        <dbReference type="SAM" id="Phobius"/>
    </source>
</evidence>
<dbReference type="PANTHER" id="PTHR23037:SF32">
    <property type="entry name" value="INTERLEUKIN-4 RECEPTOR SUBUNIT ALPHA"/>
    <property type="match status" value="1"/>
</dbReference>
<dbReference type="PROSITE" id="PS50853">
    <property type="entry name" value="FN3"/>
    <property type="match status" value="1"/>
</dbReference>
<keyword evidence="8 13" id="KW-0472">Membrane</keyword>
<dbReference type="eggNOG" id="ENOG502S3Y8">
    <property type="taxonomic scope" value="Eukaryota"/>
</dbReference>
<keyword evidence="7 13" id="KW-1133">Transmembrane helix</keyword>
<protein>
    <recommendedName>
        <fullName evidence="3">Interleukin-4 receptor subunit alpha</fullName>
    </recommendedName>
</protein>
<keyword evidence="5 13" id="KW-0812">Transmembrane</keyword>
<reference evidence="15" key="2">
    <citation type="submission" date="2025-08" db="UniProtKB">
        <authorList>
            <consortium name="Ensembl"/>
        </authorList>
    </citation>
    <scope>IDENTIFICATION</scope>
</reference>
<dbReference type="InParanoid" id="H2ZSX8"/>
<evidence type="ECO:0000313" key="16">
    <source>
        <dbReference type="Proteomes" id="UP000008672"/>
    </source>
</evidence>
<dbReference type="EMBL" id="AFYH01231533">
    <property type="status" value="NOT_ANNOTATED_CDS"/>
    <property type="molecule type" value="Genomic_DNA"/>
</dbReference>
<dbReference type="PANTHER" id="PTHR23037">
    <property type="entry name" value="CYTOKINE RECEPTOR"/>
    <property type="match status" value="1"/>
</dbReference>
<comment type="function">
    <text evidence="12">Receptor for both interleukin 4 and interleukin 13. Couples to the JAK1/2/3-STAT6 pathway. The IL4 response is involved in promoting Th2 differentiation. The IL4/IL13 responses are involved in regulating IgE production and, chemokine and mucus production at sites of allergic inflammation. In certain cell types, can signal through activation of insulin receptor substrates, IRS1/IRS2.</text>
</comment>
<evidence type="ECO:0000256" key="6">
    <source>
        <dbReference type="ARBA" id="ARBA00022729"/>
    </source>
</evidence>
<dbReference type="HOGENOM" id="CLU_100823_0_0_1"/>
<dbReference type="OMA" id="SSACECM"/>
<evidence type="ECO:0000256" key="7">
    <source>
        <dbReference type="ARBA" id="ARBA00022989"/>
    </source>
</evidence>
<evidence type="ECO:0000256" key="3">
    <source>
        <dbReference type="ARBA" id="ARBA00018975"/>
    </source>
</evidence>
<dbReference type="InterPro" id="IPR036116">
    <property type="entry name" value="FN3_sf"/>
</dbReference>
<feature type="transmembrane region" description="Helical" evidence="13">
    <location>
        <begin position="212"/>
        <end position="235"/>
    </location>
</feature>
<keyword evidence="10" id="KW-0675">Receptor</keyword>
<evidence type="ECO:0000256" key="5">
    <source>
        <dbReference type="ARBA" id="ARBA00022692"/>
    </source>
</evidence>
<sequence>TAGSQIGHLKCYNDYFHEMVCSWKVGLHVNCTSEFTLYFQRLLFPLPYNSCVPVNHNENGRLHCMCKIKIPQTVVNDNYSIEVHSNGSMLLKHSVIPAKTVKPRVPVSVSIHETKSKNFNLSWENNYPEEHFLQGYLMYEISYQKKGDPEQHTYTHIYMQLTHYEILRSVLTTECDYVAKVRTKTHTYEGKWSEWSTEIIWHNNYMSTYKSILQILIPIVCITLLIQIVMCYWCIKRYCIEWF</sequence>
<dbReference type="GO" id="GO:0004896">
    <property type="term" value="F:cytokine receptor activity"/>
    <property type="evidence" value="ECO:0007669"/>
    <property type="project" value="InterPro"/>
</dbReference>
<accession>H2ZSX8</accession>
<dbReference type="InterPro" id="IPR013783">
    <property type="entry name" value="Ig-like_fold"/>
</dbReference>
<dbReference type="Ensembl" id="ENSLACT00000000501.1">
    <property type="protein sequence ID" value="ENSLACP00000000499.1"/>
    <property type="gene ID" value="ENSLACG00000000445.1"/>
</dbReference>
<dbReference type="SUPFAM" id="SSF49265">
    <property type="entry name" value="Fibronectin type III"/>
    <property type="match status" value="2"/>
</dbReference>
<evidence type="ECO:0000256" key="10">
    <source>
        <dbReference type="ARBA" id="ARBA00023170"/>
    </source>
</evidence>
<dbReference type="AlphaFoldDB" id="H2ZSX8"/>
<keyword evidence="4" id="KW-0597">Phosphoprotein</keyword>
<evidence type="ECO:0000313" key="15">
    <source>
        <dbReference type="Ensembl" id="ENSLACP00000000499.1"/>
    </source>
</evidence>
<dbReference type="PROSITE" id="PS01355">
    <property type="entry name" value="HEMATOPO_REC_S_F1"/>
    <property type="match status" value="1"/>
</dbReference>